<evidence type="ECO:0000313" key="4">
    <source>
        <dbReference type="EMBL" id="GIG35747.1"/>
    </source>
</evidence>
<dbReference type="GO" id="GO:0005829">
    <property type="term" value="C:cytosol"/>
    <property type="evidence" value="ECO:0007669"/>
    <property type="project" value="TreeGrafter"/>
</dbReference>
<dbReference type="GO" id="GO:0005525">
    <property type="term" value="F:GTP binding"/>
    <property type="evidence" value="ECO:0007669"/>
    <property type="project" value="InterPro"/>
</dbReference>
<name>A0A919PCK6_9CELL</name>
<dbReference type="SUPFAM" id="SSF52540">
    <property type="entry name" value="P-loop containing nucleoside triphosphate hydrolases"/>
    <property type="match status" value="1"/>
</dbReference>
<feature type="region of interest" description="Disordered" evidence="1">
    <location>
        <begin position="1"/>
        <end position="34"/>
    </location>
</feature>
<feature type="transmembrane region" description="Helical" evidence="2">
    <location>
        <begin position="447"/>
        <end position="467"/>
    </location>
</feature>
<organism evidence="4 5">
    <name type="scientific">Cellulomonas pakistanensis</name>
    <dbReference type="NCBI Taxonomy" id="992287"/>
    <lineage>
        <taxon>Bacteria</taxon>
        <taxon>Bacillati</taxon>
        <taxon>Actinomycetota</taxon>
        <taxon>Actinomycetes</taxon>
        <taxon>Micrococcales</taxon>
        <taxon>Cellulomonadaceae</taxon>
        <taxon>Cellulomonas</taxon>
    </lineage>
</organism>
<dbReference type="AlphaFoldDB" id="A0A919PCK6"/>
<dbReference type="Gene3D" id="3.40.50.300">
    <property type="entry name" value="P-loop containing nucleotide triphosphate hydrolases"/>
    <property type="match status" value="1"/>
</dbReference>
<proteinExistence type="predicted"/>
<dbReference type="GO" id="GO:0043024">
    <property type="term" value="F:ribosomal small subunit binding"/>
    <property type="evidence" value="ECO:0007669"/>
    <property type="project" value="TreeGrafter"/>
</dbReference>
<feature type="transmembrane region" description="Helical" evidence="2">
    <location>
        <begin position="408"/>
        <end position="427"/>
    </location>
</feature>
<dbReference type="RefSeq" id="WP_203667779.1">
    <property type="nucleotide sequence ID" value="NZ_BONO01000006.1"/>
</dbReference>
<dbReference type="InterPro" id="IPR006073">
    <property type="entry name" value="GTP-bd"/>
</dbReference>
<dbReference type="GO" id="GO:0019843">
    <property type="term" value="F:rRNA binding"/>
    <property type="evidence" value="ECO:0007669"/>
    <property type="project" value="TreeGrafter"/>
</dbReference>
<evidence type="ECO:0000313" key="5">
    <source>
        <dbReference type="Proteomes" id="UP000642125"/>
    </source>
</evidence>
<dbReference type="EMBL" id="BONO01000006">
    <property type="protein sequence ID" value="GIG35747.1"/>
    <property type="molecule type" value="Genomic_DNA"/>
</dbReference>
<protein>
    <recommendedName>
        <fullName evidence="3">G domain-containing protein</fullName>
    </recommendedName>
</protein>
<dbReference type="Proteomes" id="UP000642125">
    <property type="component" value="Unassembled WGS sequence"/>
</dbReference>
<gene>
    <name evidence="4" type="ORF">Cpa01nite_11280</name>
</gene>
<comment type="caution">
    <text evidence="4">The sequence shown here is derived from an EMBL/GenBank/DDBJ whole genome shotgun (WGS) entry which is preliminary data.</text>
</comment>
<feature type="domain" description="G" evidence="3">
    <location>
        <begin position="84"/>
        <end position="222"/>
    </location>
</feature>
<evidence type="ECO:0000259" key="3">
    <source>
        <dbReference type="Pfam" id="PF01926"/>
    </source>
</evidence>
<evidence type="ECO:0000256" key="2">
    <source>
        <dbReference type="SAM" id="Phobius"/>
    </source>
</evidence>
<keyword evidence="5" id="KW-1185">Reference proteome</keyword>
<evidence type="ECO:0000256" key="1">
    <source>
        <dbReference type="SAM" id="MobiDB-lite"/>
    </source>
</evidence>
<feature type="compositionally biased region" description="Low complexity" evidence="1">
    <location>
        <begin position="1"/>
        <end position="27"/>
    </location>
</feature>
<dbReference type="PANTHER" id="PTHR42698">
    <property type="entry name" value="GTPASE ERA"/>
    <property type="match status" value="1"/>
</dbReference>
<dbReference type="InterPro" id="IPR005662">
    <property type="entry name" value="GTPase_Era-like"/>
</dbReference>
<keyword evidence="2" id="KW-0812">Transmembrane</keyword>
<dbReference type="PANTHER" id="PTHR42698:SF1">
    <property type="entry name" value="GTPASE ERA, MITOCHONDRIAL"/>
    <property type="match status" value="1"/>
</dbReference>
<accession>A0A919PCK6</accession>
<reference evidence="4" key="1">
    <citation type="submission" date="2021-01" db="EMBL/GenBank/DDBJ databases">
        <title>Whole genome shotgun sequence of Cellulomonas pakistanensis NBRC 110800.</title>
        <authorList>
            <person name="Komaki H."/>
            <person name="Tamura T."/>
        </authorList>
    </citation>
    <scope>NUCLEOTIDE SEQUENCE</scope>
    <source>
        <strain evidence="4">NBRC 110800</strain>
    </source>
</reference>
<dbReference type="Pfam" id="PF01926">
    <property type="entry name" value="MMR_HSR1"/>
    <property type="match status" value="1"/>
</dbReference>
<dbReference type="InterPro" id="IPR027417">
    <property type="entry name" value="P-loop_NTPase"/>
</dbReference>
<keyword evidence="2" id="KW-0472">Membrane</keyword>
<sequence>MTEPRTGATPADDAPTTAADGAAVPPVEADPRSDTAALTRRLARLDEALAVGGDRIDPAVATRVRAIGDQVRSRLALGVDHTVVALLGGTGSGKSSLFNEICGLEFAEVGVKRPTTSQPTACVWGTGGERLLDWLDVADDRRIERESALDGDTEAPLRGLVLLDLPDHDSIEDAHREAVDRLLPMADLLIWVVDPQKYADDSLHSGYLRGLVGHEGAMLVVLNQVDTVPAEQREALVADVGRLLAADGLEGVPVRATSARTGEGVAEMRDTLAEVVGRQSLAARRASAEIADAARLVQGQVGDEEPPADALDVTPVAVTLAHAAGLPALADAVAAVVRGSATTVPELVSVQSGTVALARSQWTDAVTARLPRRWVESVRGALSGTDDIRAAADEALSKVAVVTRRSRLAVALLVLAVVLGVGALAAAGAGAWRTWGEGTGPEELLRIAWPLAAGLAVLALLCAWLAVRARRSAAARRAERVRRDGREALEGVARQCLAEPTATVLAAHRRVRELAAGAREG</sequence>
<keyword evidence="2" id="KW-1133">Transmembrane helix</keyword>
<dbReference type="GO" id="GO:0000028">
    <property type="term" value="P:ribosomal small subunit assembly"/>
    <property type="evidence" value="ECO:0007669"/>
    <property type="project" value="TreeGrafter"/>
</dbReference>